<dbReference type="InterPro" id="IPR020613">
    <property type="entry name" value="Thiolase_CS"/>
</dbReference>
<comment type="similarity">
    <text evidence="1 5">Belongs to the thiolase-like superfamily. Thiolase family.</text>
</comment>
<proteinExistence type="inferred from homology"/>
<evidence type="ECO:0000256" key="4">
    <source>
        <dbReference type="PIRSR" id="PIRSR000429-1"/>
    </source>
</evidence>
<name>A0AAU9C6H5_9GAMM</name>
<evidence type="ECO:0000256" key="5">
    <source>
        <dbReference type="RuleBase" id="RU003557"/>
    </source>
</evidence>
<dbReference type="AlphaFoldDB" id="A0AAU9C6H5"/>
<gene>
    <name evidence="8" type="ORF">MIT9_P2365</name>
</gene>
<keyword evidence="9" id="KW-1185">Reference proteome</keyword>
<dbReference type="CDD" id="cd00751">
    <property type="entry name" value="thiolase"/>
    <property type="match status" value="1"/>
</dbReference>
<dbReference type="InterPro" id="IPR016039">
    <property type="entry name" value="Thiolase-like"/>
</dbReference>
<dbReference type="InterPro" id="IPR020616">
    <property type="entry name" value="Thiolase_N"/>
</dbReference>
<protein>
    <submittedName>
        <fullName evidence="8">Acetyl-CoA C-acetyltransferase</fullName>
        <ecNumber evidence="8">2.3.1.9</ecNumber>
    </submittedName>
</protein>
<dbReference type="KEGG" id="mcau:MIT9_P2365"/>
<dbReference type="RefSeq" id="WP_317705166.1">
    <property type="nucleotide sequence ID" value="NZ_AP024714.1"/>
</dbReference>
<dbReference type="PIRSF" id="PIRSF000429">
    <property type="entry name" value="Ac-CoA_Ac_transf"/>
    <property type="match status" value="1"/>
</dbReference>
<dbReference type="Pfam" id="PF00108">
    <property type="entry name" value="Thiolase_N"/>
    <property type="match status" value="1"/>
</dbReference>
<evidence type="ECO:0000259" key="6">
    <source>
        <dbReference type="Pfam" id="PF00108"/>
    </source>
</evidence>
<dbReference type="EMBL" id="AP024714">
    <property type="protein sequence ID" value="BCX82779.1"/>
    <property type="molecule type" value="Genomic_DNA"/>
</dbReference>
<dbReference type="InterPro" id="IPR002155">
    <property type="entry name" value="Thiolase"/>
</dbReference>
<sequence>MKPEPPLGGRPVYVIDGSRTPCLKARGRPGPFTAADLAVRAGQPLLARQPFEPGELDQVILGCAIPGPDEANIARVAALRLGCGKAVPAYTVQRNCGSGMQALDSAARAIAAGRSDLILAGGTEAMSHAPVLFSEDMVAWLGAWQKAASPLERLKLLGRLRPAHLAPVIGLLRGLTDPTVGLIMGRTAEVLAWKFGISREAMDAFALRSHQRLARAQAEGRLAEEIEILYDDEGRYHDHDDGVRPDTTLEQLAKLPPIFEREFGLVTAGNSSQVTDGACWLLLASEEAVRRYELPVLGRIVDCAWAGLDPATMGLGPVYASAALLARNGLDLGDIDYWEINEAFAAQVLACLEAFADAGFCRDELGRDRPLGRIDEERLNVAGGAIAVGHPVGMSGARIVLHLLRALAEKQAHLGVATLCIGGGQGGAMLVERRG</sequence>
<keyword evidence="3 5" id="KW-0012">Acyltransferase</keyword>
<evidence type="ECO:0000256" key="2">
    <source>
        <dbReference type="ARBA" id="ARBA00022679"/>
    </source>
</evidence>
<evidence type="ECO:0000256" key="1">
    <source>
        <dbReference type="ARBA" id="ARBA00010982"/>
    </source>
</evidence>
<feature type="active site" description="Proton acceptor" evidence="4">
    <location>
        <position position="420"/>
    </location>
</feature>
<evidence type="ECO:0000313" key="8">
    <source>
        <dbReference type="EMBL" id="BCX82779.1"/>
    </source>
</evidence>
<dbReference type="PANTHER" id="PTHR18919:SF151">
    <property type="entry name" value="BLR2427 PROTEIN"/>
    <property type="match status" value="1"/>
</dbReference>
<dbReference type="SUPFAM" id="SSF53901">
    <property type="entry name" value="Thiolase-like"/>
    <property type="match status" value="2"/>
</dbReference>
<accession>A0AAU9C6H5</accession>
<dbReference type="InterPro" id="IPR020610">
    <property type="entry name" value="Thiolase_AS"/>
</dbReference>
<organism evidence="8 9">
    <name type="scientific">Methylomarinovum caldicuralii</name>
    <dbReference type="NCBI Taxonomy" id="438856"/>
    <lineage>
        <taxon>Bacteria</taxon>
        <taxon>Pseudomonadati</taxon>
        <taxon>Pseudomonadota</taxon>
        <taxon>Gammaproteobacteria</taxon>
        <taxon>Methylococcales</taxon>
        <taxon>Methylothermaceae</taxon>
        <taxon>Methylomarinovum</taxon>
    </lineage>
</organism>
<reference evidence="9" key="1">
    <citation type="journal article" date="2024" name="Int. J. Syst. Evol. Microbiol.">
        <title>Methylomarinovum tepidoasis sp. nov., a moderately thermophilic methanotroph of the family Methylothermaceae isolated from a deep-sea hydrothermal field.</title>
        <authorList>
            <person name="Hirayama H."/>
            <person name="Takaki Y."/>
            <person name="Abe M."/>
            <person name="Miyazaki M."/>
            <person name="Uematsu K."/>
            <person name="Matsui Y."/>
            <person name="Takai K."/>
        </authorList>
    </citation>
    <scope>NUCLEOTIDE SEQUENCE [LARGE SCALE GENOMIC DNA]</scope>
    <source>
        <strain evidence="9">IT-9</strain>
    </source>
</reference>
<dbReference type="Gene3D" id="3.40.47.10">
    <property type="match status" value="1"/>
</dbReference>
<dbReference type="Proteomes" id="UP001321825">
    <property type="component" value="Chromosome"/>
</dbReference>
<dbReference type="PROSITE" id="PS00737">
    <property type="entry name" value="THIOLASE_2"/>
    <property type="match status" value="1"/>
</dbReference>
<feature type="active site" description="Proton acceptor" evidence="4">
    <location>
        <position position="390"/>
    </location>
</feature>
<evidence type="ECO:0000256" key="3">
    <source>
        <dbReference type="ARBA" id="ARBA00023315"/>
    </source>
</evidence>
<dbReference type="Pfam" id="PF02803">
    <property type="entry name" value="Thiolase_C"/>
    <property type="match status" value="1"/>
</dbReference>
<dbReference type="EC" id="2.3.1.9" evidence="8"/>
<feature type="domain" description="Thiolase C-terminal" evidence="7">
    <location>
        <begin position="295"/>
        <end position="433"/>
    </location>
</feature>
<dbReference type="PROSITE" id="PS00099">
    <property type="entry name" value="THIOLASE_3"/>
    <property type="match status" value="1"/>
</dbReference>
<evidence type="ECO:0000313" key="9">
    <source>
        <dbReference type="Proteomes" id="UP001321825"/>
    </source>
</evidence>
<dbReference type="NCBIfam" id="TIGR01930">
    <property type="entry name" value="AcCoA-C-Actrans"/>
    <property type="match status" value="1"/>
</dbReference>
<dbReference type="GO" id="GO:0003985">
    <property type="term" value="F:acetyl-CoA C-acetyltransferase activity"/>
    <property type="evidence" value="ECO:0007669"/>
    <property type="project" value="UniProtKB-EC"/>
</dbReference>
<keyword evidence="2 5" id="KW-0808">Transferase</keyword>
<dbReference type="NCBIfam" id="NF006030">
    <property type="entry name" value="PRK08170.1"/>
    <property type="match status" value="1"/>
</dbReference>
<dbReference type="PANTHER" id="PTHR18919">
    <property type="entry name" value="ACETYL-COA C-ACYLTRANSFERASE"/>
    <property type="match status" value="1"/>
</dbReference>
<feature type="active site" description="Acyl-thioester intermediate" evidence="4">
    <location>
        <position position="96"/>
    </location>
</feature>
<feature type="domain" description="Thiolase N-terminal" evidence="6">
    <location>
        <begin position="12"/>
        <end position="287"/>
    </location>
</feature>
<dbReference type="InterPro" id="IPR020617">
    <property type="entry name" value="Thiolase_C"/>
</dbReference>
<evidence type="ECO:0000259" key="7">
    <source>
        <dbReference type="Pfam" id="PF02803"/>
    </source>
</evidence>